<proteinExistence type="predicted"/>
<dbReference type="EMBL" id="JAJPDJ010000070">
    <property type="protein sequence ID" value="MCD7139326.1"/>
    <property type="molecule type" value="Genomic_DNA"/>
</dbReference>
<sequence length="99" mass="11186">GENLIMNNNELLVQTARELAARLSNAEIDRASFKAQAIGLTKENDQLKKQIEELKAKLPKEDDKKETTVVKSETVQKNKVETQTPEVEPKEKQDPQANK</sequence>
<accession>A0ABS8REL8</accession>
<evidence type="ECO:0000256" key="1">
    <source>
        <dbReference type="SAM" id="MobiDB-lite"/>
    </source>
</evidence>
<evidence type="ECO:0000313" key="3">
    <source>
        <dbReference type="EMBL" id="MCD7139425.1"/>
    </source>
</evidence>
<evidence type="ECO:0000313" key="2">
    <source>
        <dbReference type="EMBL" id="MCD7139326.1"/>
    </source>
</evidence>
<protein>
    <submittedName>
        <fullName evidence="3">Uncharacterized protein</fullName>
    </submittedName>
</protein>
<dbReference type="RefSeq" id="WP_231796049.1">
    <property type="nucleotide sequence ID" value="NZ_JAJPDJ010000070.1"/>
</dbReference>
<gene>
    <name evidence="2" type="ORF">LTY59_08860</name>
    <name evidence="3" type="ORF">LTY59_09460</name>
</gene>
<organism evidence="3 4">
    <name type="scientific">Limosilactobacillus balticus</name>
    <dbReference type="NCBI Taxonomy" id="2759747"/>
    <lineage>
        <taxon>Bacteria</taxon>
        <taxon>Bacillati</taxon>
        <taxon>Bacillota</taxon>
        <taxon>Bacilli</taxon>
        <taxon>Lactobacillales</taxon>
        <taxon>Lactobacillaceae</taxon>
        <taxon>Limosilactobacillus</taxon>
    </lineage>
</organism>
<dbReference type="EMBL" id="JAJPDJ010000072">
    <property type="protein sequence ID" value="MCD7139425.1"/>
    <property type="molecule type" value="Genomic_DNA"/>
</dbReference>
<keyword evidence="4" id="KW-1185">Reference proteome</keyword>
<comment type="caution">
    <text evidence="3">The sequence shown here is derived from an EMBL/GenBank/DDBJ whole genome shotgun (WGS) entry which is preliminary data.</text>
</comment>
<feature type="non-terminal residue" evidence="3">
    <location>
        <position position="1"/>
    </location>
</feature>
<reference evidence="3 4" key="1">
    <citation type="submission" date="2021-12" db="EMBL/GenBank/DDBJ databases">
        <title>A phylogenomic analysis of Limosilactobacillus reuteri reveals ancient and stable evolutionary relationships with rodents and birds and zoonotic transmission to humans.</title>
        <authorList>
            <person name="Li F."/>
            <person name="Li X."/>
            <person name="Cheng C."/>
            <person name="Tollenaar S."/>
            <person name="Zhang J.S."/>
            <person name="Simpson D."/>
            <person name="Tasseva G."/>
            <person name="Perez-Munoz M.E."/>
            <person name="Frese S."/>
            <person name="Gaenzle M.G."/>
            <person name="Walter J."/>
            <person name="Zheng J."/>
        </authorList>
    </citation>
    <scope>NUCLEOTIDE SEQUENCE [LARGE SCALE GENOMIC DNA]</scope>
    <source>
        <strain evidence="3 4">WF-AF5-A</strain>
    </source>
</reference>
<feature type="compositionally biased region" description="Basic and acidic residues" evidence="1">
    <location>
        <begin position="87"/>
        <end position="99"/>
    </location>
</feature>
<name>A0ABS8REL8_9LACO</name>
<evidence type="ECO:0000313" key="4">
    <source>
        <dbReference type="Proteomes" id="UP001200032"/>
    </source>
</evidence>
<feature type="region of interest" description="Disordered" evidence="1">
    <location>
        <begin position="60"/>
        <end position="99"/>
    </location>
</feature>
<feature type="compositionally biased region" description="Basic and acidic residues" evidence="1">
    <location>
        <begin position="60"/>
        <end position="80"/>
    </location>
</feature>
<dbReference type="Proteomes" id="UP001200032">
    <property type="component" value="Unassembled WGS sequence"/>
</dbReference>